<keyword evidence="7" id="KW-1185">Reference proteome</keyword>
<dbReference type="SUPFAM" id="SSF46785">
    <property type="entry name" value="Winged helix' DNA-binding domain"/>
    <property type="match status" value="1"/>
</dbReference>
<dbReference type="STRING" id="1302272.FC96_GL000832"/>
<dbReference type="PANTHER" id="PTHR42756">
    <property type="entry name" value="TRANSCRIPTIONAL REGULATOR, MARR"/>
    <property type="match status" value="1"/>
</dbReference>
<comment type="caution">
    <text evidence="6">The sequence shown here is derived from an EMBL/GenBank/DDBJ whole genome shotgun (WGS) entry which is preliminary data.</text>
</comment>
<feature type="region of interest" description="Disordered" evidence="4">
    <location>
        <begin position="182"/>
        <end position="210"/>
    </location>
</feature>
<evidence type="ECO:0000256" key="2">
    <source>
        <dbReference type="ARBA" id="ARBA00023125"/>
    </source>
</evidence>
<keyword evidence="2" id="KW-0238">DNA-binding</keyword>
<dbReference type="AlphaFoldDB" id="A0A0R1HJX7"/>
<protein>
    <submittedName>
        <fullName evidence="6">MarR family transcriptional regulator</fullName>
    </submittedName>
</protein>
<dbReference type="InterPro" id="IPR011991">
    <property type="entry name" value="ArsR-like_HTH"/>
</dbReference>
<proteinExistence type="predicted"/>
<dbReference type="Proteomes" id="UP000050911">
    <property type="component" value="Unassembled WGS sequence"/>
</dbReference>
<dbReference type="PROSITE" id="PS50995">
    <property type="entry name" value="HTH_MARR_2"/>
    <property type="match status" value="1"/>
</dbReference>
<dbReference type="PANTHER" id="PTHR42756:SF1">
    <property type="entry name" value="TRANSCRIPTIONAL REPRESSOR OF EMRAB OPERON"/>
    <property type="match status" value="1"/>
</dbReference>
<evidence type="ECO:0000256" key="3">
    <source>
        <dbReference type="ARBA" id="ARBA00023163"/>
    </source>
</evidence>
<dbReference type="PROSITE" id="PS01117">
    <property type="entry name" value="HTH_MARR_1"/>
    <property type="match status" value="1"/>
</dbReference>
<sequence>MAYDSQELLRQFGRLMRTFKQQGFSAMSNRSRQFWAKQPERGAFRVLHLLHKQDQLTNSQIVEALDIRPSSVSVMVKKLEDDGLVERHESPDDKRVSLISLTEKGQALITSSHDFKNEFADSLFDGLDAAEQEQLGTLLAKLTDSLQDKFKKWDDGAERPEFFDNMPEQFYRGHGFGPWGGHGHHGHHGHRPDFRGFGGFGSDSDKPSKD</sequence>
<accession>A0A0R1HJX7</accession>
<dbReference type="Pfam" id="PF01047">
    <property type="entry name" value="MarR"/>
    <property type="match status" value="1"/>
</dbReference>
<dbReference type="PRINTS" id="PR00598">
    <property type="entry name" value="HTHMARR"/>
</dbReference>
<dbReference type="PATRIC" id="fig|1302272.5.peg.832"/>
<keyword evidence="1" id="KW-0805">Transcription regulation</keyword>
<name>A0A0R1HJX7_9LACO</name>
<dbReference type="GO" id="GO:0003700">
    <property type="term" value="F:DNA-binding transcription factor activity"/>
    <property type="evidence" value="ECO:0007669"/>
    <property type="project" value="InterPro"/>
</dbReference>
<feature type="domain" description="HTH marR-type" evidence="5">
    <location>
        <begin position="5"/>
        <end position="144"/>
    </location>
</feature>
<dbReference type="InterPro" id="IPR023187">
    <property type="entry name" value="Tscrpt_reg_MarR-type_CS"/>
</dbReference>
<dbReference type="OrthoDB" id="3242809at2"/>
<dbReference type="CDD" id="cd00090">
    <property type="entry name" value="HTH_ARSR"/>
    <property type="match status" value="1"/>
</dbReference>
<dbReference type="InterPro" id="IPR036388">
    <property type="entry name" value="WH-like_DNA-bd_sf"/>
</dbReference>
<dbReference type="SMART" id="SM00347">
    <property type="entry name" value="HTH_MARR"/>
    <property type="match status" value="1"/>
</dbReference>
<dbReference type="InterPro" id="IPR000835">
    <property type="entry name" value="HTH_MarR-typ"/>
</dbReference>
<dbReference type="GO" id="GO:0003677">
    <property type="term" value="F:DNA binding"/>
    <property type="evidence" value="ECO:0007669"/>
    <property type="project" value="UniProtKB-KW"/>
</dbReference>
<evidence type="ECO:0000259" key="5">
    <source>
        <dbReference type="PROSITE" id="PS50995"/>
    </source>
</evidence>
<dbReference type="EMBL" id="AZCX01000014">
    <property type="protein sequence ID" value="KRK46941.1"/>
    <property type="molecule type" value="Genomic_DNA"/>
</dbReference>
<dbReference type="InterPro" id="IPR036390">
    <property type="entry name" value="WH_DNA-bd_sf"/>
</dbReference>
<gene>
    <name evidence="6" type="ORF">FC96_GL000832</name>
</gene>
<dbReference type="Gene3D" id="1.10.10.10">
    <property type="entry name" value="Winged helix-like DNA-binding domain superfamily/Winged helix DNA-binding domain"/>
    <property type="match status" value="1"/>
</dbReference>
<reference evidence="6 7" key="1">
    <citation type="journal article" date="2015" name="Genome Announc.">
        <title>Expanding the biotechnology potential of lactobacilli through comparative genomics of 213 strains and associated genera.</title>
        <authorList>
            <person name="Sun Z."/>
            <person name="Harris H.M."/>
            <person name="McCann A."/>
            <person name="Guo C."/>
            <person name="Argimon S."/>
            <person name="Zhang W."/>
            <person name="Yang X."/>
            <person name="Jeffery I.B."/>
            <person name="Cooney J.C."/>
            <person name="Kagawa T.F."/>
            <person name="Liu W."/>
            <person name="Song Y."/>
            <person name="Salvetti E."/>
            <person name="Wrobel A."/>
            <person name="Rasinkangas P."/>
            <person name="Parkhill J."/>
            <person name="Rea M.C."/>
            <person name="O'Sullivan O."/>
            <person name="Ritari J."/>
            <person name="Douillard F.P."/>
            <person name="Paul Ross R."/>
            <person name="Yang R."/>
            <person name="Briner A.E."/>
            <person name="Felis G.E."/>
            <person name="de Vos W.M."/>
            <person name="Barrangou R."/>
            <person name="Klaenhammer T.R."/>
            <person name="Caufield P.W."/>
            <person name="Cui Y."/>
            <person name="Zhang H."/>
            <person name="O'Toole P.W."/>
        </authorList>
    </citation>
    <scope>NUCLEOTIDE SEQUENCE [LARGE SCALE GENOMIC DNA]</scope>
    <source>
        <strain evidence="6 7">JCM 15530</strain>
    </source>
</reference>
<evidence type="ECO:0000313" key="7">
    <source>
        <dbReference type="Proteomes" id="UP000050911"/>
    </source>
</evidence>
<evidence type="ECO:0000256" key="4">
    <source>
        <dbReference type="SAM" id="MobiDB-lite"/>
    </source>
</evidence>
<keyword evidence="3" id="KW-0804">Transcription</keyword>
<evidence type="ECO:0000256" key="1">
    <source>
        <dbReference type="ARBA" id="ARBA00023015"/>
    </source>
</evidence>
<dbReference type="RefSeq" id="WP_056943154.1">
    <property type="nucleotide sequence ID" value="NZ_AZCX01000014.1"/>
</dbReference>
<evidence type="ECO:0000313" key="6">
    <source>
        <dbReference type="EMBL" id="KRK46941.1"/>
    </source>
</evidence>
<organism evidence="6 7">
    <name type="scientific">Secundilactobacillus kimchicus JCM 15530</name>
    <dbReference type="NCBI Taxonomy" id="1302272"/>
    <lineage>
        <taxon>Bacteria</taxon>
        <taxon>Bacillati</taxon>
        <taxon>Bacillota</taxon>
        <taxon>Bacilli</taxon>
        <taxon>Lactobacillales</taxon>
        <taxon>Lactobacillaceae</taxon>
        <taxon>Secundilactobacillus</taxon>
    </lineage>
</organism>